<keyword evidence="4" id="KW-0808">Transferase</keyword>
<feature type="domain" description="DUF7134" evidence="11">
    <location>
        <begin position="25"/>
        <end position="180"/>
    </location>
</feature>
<feature type="domain" description="Signal transduction histidine kinase subgroup 3 dimerisation and phosphoacceptor" evidence="10">
    <location>
        <begin position="210"/>
        <end position="275"/>
    </location>
</feature>
<keyword evidence="6 12" id="KW-0418">Kinase</keyword>
<keyword evidence="8" id="KW-0902">Two-component regulatory system</keyword>
<dbReference type="InterPro" id="IPR011712">
    <property type="entry name" value="Sig_transdc_His_kin_sub3_dim/P"/>
</dbReference>
<dbReference type="InterPro" id="IPR050482">
    <property type="entry name" value="Sensor_HK_TwoCompSys"/>
</dbReference>
<dbReference type="CDD" id="cd16917">
    <property type="entry name" value="HATPase_UhpB-NarQ-NarX-like"/>
    <property type="match status" value="1"/>
</dbReference>
<dbReference type="Gene3D" id="1.20.5.1930">
    <property type="match status" value="1"/>
</dbReference>
<comment type="catalytic activity">
    <reaction evidence="1">
        <text>ATP + protein L-histidine = ADP + protein N-phospho-L-histidine.</text>
        <dbReference type="EC" id="2.7.13.3"/>
    </reaction>
</comment>
<dbReference type="Gene3D" id="3.30.565.10">
    <property type="entry name" value="Histidine kinase-like ATPase, C-terminal domain"/>
    <property type="match status" value="1"/>
</dbReference>
<evidence type="ECO:0000256" key="5">
    <source>
        <dbReference type="ARBA" id="ARBA00022741"/>
    </source>
</evidence>
<evidence type="ECO:0000256" key="7">
    <source>
        <dbReference type="ARBA" id="ARBA00022840"/>
    </source>
</evidence>
<evidence type="ECO:0000256" key="8">
    <source>
        <dbReference type="ARBA" id="ARBA00023012"/>
    </source>
</evidence>
<evidence type="ECO:0000256" key="9">
    <source>
        <dbReference type="SAM" id="Phobius"/>
    </source>
</evidence>
<keyword evidence="7" id="KW-0067">ATP-binding</keyword>
<accession>A0A3M8AI17</accession>
<feature type="transmembrane region" description="Helical" evidence="9">
    <location>
        <begin position="116"/>
        <end position="135"/>
    </location>
</feature>
<name>A0A3M8AI17_9MICO</name>
<keyword evidence="9" id="KW-1133">Transmembrane helix</keyword>
<evidence type="ECO:0000313" key="13">
    <source>
        <dbReference type="Proteomes" id="UP000275048"/>
    </source>
</evidence>
<evidence type="ECO:0000256" key="3">
    <source>
        <dbReference type="ARBA" id="ARBA00022553"/>
    </source>
</evidence>
<keyword evidence="9" id="KW-0472">Membrane</keyword>
<dbReference type="InterPro" id="IPR055558">
    <property type="entry name" value="DUF7134"/>
</dbReference>
<dbReference type="AlphaFoldDB" id="A0A3M8AI17"/>
<dbReference type="GO" id="GO:0046983">
    <property type="term" value="F:protein dimerization activity"/>
    <property type="evidence" value="ECO:0007669"/>
    <property type="project" value="InterPro"/>
</dbReference>
<dbReference type="GO" id="GO:0005524">
    <property type="term" value="F:ATP binding"/>
    <property type="evidence" value="ECO:0007669"/>
    <property type="project" value="UniProtKB-KW"/>
</dbReference>
<dbReference type="EMBL" id="RHHB01000006">
    <property type="protein sequence ID" value="RNB50808.1"/>
    <property type="molecule type" value="Genomic_DNA"/>
</dbReference>
<protein>
    <recommendedName>
        <fullName evidence="2">histidine kinase</fullName>
        <ecNumber evidence="2">2.7.13.3</ecNumber>
    </recommendedName>
</protein>
<gene>
    <name evidence="12" type="ORF">EDM22_05945</name>
</gene>
<keyword evidence="3" id="KW-0597">Phosphoprotein</keyword>
<evidence type="ECO:0000256" key="2">
    <source>
        <dbReference type="ARBA" id="ARBA00012438"/>
    </source>
</evidence>
<keyword evidence="9" id="KW-0812">Transmembrane</keyword>
<dbReference type="SUPFAM" id="SSF55874">
    <property type="entry name" value="ATPase domain of HSP90 chaperone/DNA topoisomerase II/histidine kinase"/>
    <property type="match status" value="1"/>
</dbReference>
<dbReference type="Pfam" id="PF23539">
    <property type="entry name" value="DUF7134"/>
    <property type="match status" value="1"/>
</dbReference>
<keyword evidence="5" id="KW-0547">Nucleotide-binding</keyword>
<dbReference type="Proteomes" id="UP000275048">
    <property type="component" value="Unassembled WGS sequence"/>
</dbReference>
<evidence type="ECO:0000256" key="6">
    <source>
        <dbReference type="ARBA" id="ARBA00022777"/>
    </source>
</evidence>
<dbReference type="PANTHER" id="PTHR24421:SF10">
    <property type="entry name" value="NITRATE_NITRITE SENSOR PROTEIN NARQ"/>
    <property type="match status" value="1"/>
</dbReference>
<sequence length="415" mass="43972">MIPRHPPDRAAASAYGGSVRTPPGRTAVVVDAALAAVFALVCLLYALIGGWADVVVVLAFAAALAVRRVSPGWSLVIAWGAAVTQMLLLRDVQPADLAVFGVLYATSAYGTRTVKWCGLGSAGVGAVVATVYLALVKPAFDAATIPGDSEMGRLLWTGILFAASLTALVLAWTVGLLVRTVRQSREQQRRAELDRREREHAEYRYVVEQERNRIARDMHDVVAHSLAVVIAQADGARFAAASRPEQASAALGTIAGVARSALGDVRLLLAELRHREGGAPQPAVDDLDALIAQVRDAGLDVRFVERGERTPLGAGHQIAVYRIVQEGLTNALRHGDAAQPVELQLDWTDGGLDIRLENAMRADAAAHPAAEAVAFRHGIPGMRERAQLAGGTFDAQAGDDGRFRVHATIPAKAAA</sequence>
<evidence type="ECO:0000256" key="1">
    <source>
        <dbReference type="ARBA" id="ARBA00000085"/>
    </source>
</evidence>
<evidence type="ECO:0000256" key="4">
    <source>
        <dbReference type="ARBA" id="ARBA00022679"/>
    </source>
</evidence>
<evidence type="ECO:0000259" key="10">
    <source>
        <dbReference type="Pfam" id="PF07730"/>
    </source>
</evidence>
<keyword evidence="13" id="KW-1185">Reference proteome</keyword>
<dbReference type="EC" id="2.7.13.3" evidence="2"/>
<feature type="transmembrane region" description="Helical" evidence="9">
    <location>
        <begin position="155"/>
        <end position="178"/>
    </location>
</feature>
<reference evidence="12 13" key="1">
    <citation type="submission" date="2018-10" db="EMBL/GenBank/DDBJ databases">
        <title>Isolation, diversity and antibacterial activity of antinobacteria from the wheat rhizosphere soil.</title>
        <authorList>
            <person name="Sun T."/>
        </authorList>
    </citation>
    <scope>NUCLEOTIDE SEQUENCE [LARGE SCALE GENOMIC DNA]</scope>
    <source>
        <strain evidence="12 13">SJ-23</strain>
    </source>
</reference>
<evidence type="ECO:0000259" key="11">
    <source>
        <dbReference type="Pfam" id="PF23539"/>
    </source>
</evidence>
<dbReference type="OrthoDB" id="227596at2"/>
<dbReference type="GO" id="GO:0000155">
    <property type="term" value="F:phosphorelay sensor kinase activity"/>
    <property type="evidence" value="ECO:0007669"/>
    <property type="project" value="InterPro"/>
</dbReference>
<dbReference type="GO" id="GO:0016020">
    <property type="term" value="C:membrane"/>
    <property type="evidence" value="ECO:0007669"/>
    <property type="project" value="InterPro"/>
</dbReference>
<comment type="caution">
    <text evidence="12">The sequence shown here is derived from an EMBL/GenBank/DDBJ whole genome shotgun (WGS) entry which is preliminary data.</text>
</comment>
<proteinExistence type="predicted"/>
<organism evidence="12 13">
    <name type="scientific">Agromyces tardus</name>
    <dbReference type="NCBI Taxonomy" id="2583849"/>
    <lineage>
        <taxon>Bacteria</taxon>
        <taxon>Bacillati</taxon>
        <taxon>Actinomycetota</taxon>
        <taxon>Actinomycetes</taxon>
        <taxon>Micrococcales</taxon>
        <taxon>Microbacteriaceae</taxon>
        <taxon>Agromyces</taxon>
    </lineage>
</organism>
<dbReference type="PANTHER" id="PTHR24421">
    <property type="entry name" value="NITRATE/NITRITE SENSOR PROTEIN NARX-RELATED"/>
    <property type="match status" value="1"/>
</dbReference>
<dbReference type="Pfam" id="PF07730">
    <property type="entry name" value="HisKA_3"/>
    <property type="match status" value="1"/>
</dbReference>
<feature type="transmembrane region" description="Helical" evidence="9">
    <location>
        <begin position="32"/>
        <end position="65"/>
    </location>
</feature>
<evidence type="ECO:0000313" key="12">
    <source>
        <dbReference type="EMBL" id="RNB50808.1"/>
    </source>
</evidence>
<dbReference type="InterPro" id="IPR036890">
    <property type="entry name" value="HATPase_C_sf"/>
</dbReference>